<dbReference type="NCBIfam" id="TIGR00158">
    <property type="entry name" value="L9"/>
    <property type="match status" value="1"/>
</dbReference>
<sequence length="147" mass="16264">MKVILLQDVKGVGKKGDVVNASDGYARNFLFPKKLAQEANDANMHILNKKNETERKKKLAEIEAAQKLAADLKDKEVKITAKSGDNGRLFGAITSKDIATALNKQYNVDIDKKKIVTDTIKTMGAFEIEVKLYPEVSTKIKVVVSEQ</sequence>
<dbReference type="SUPFAM" id="SSF55653">
    <property type="entry name" value="Ribosomal protein L9 C-domain"/>
    <property type="match status" value="1"/>
</dbReference>
<keyword evidence="2 7" id="KW-0699">rRNA-binding</keyword>
<dbReference type="GO" id="GO:0003735">
    <property type="term" value="F:structural constituent of ribosome"/>
    <property type="evidence" value="ECO:0007669"/>
    <property type="project" value="InterPro"/>
</dbReference>
<comment type="function">
    <text evidence="7">Binds to the 23S rRNA.</text>
</comment>
<dbReference type="Proteomes" id="UP000031366">
    <property type="component" value="Unassembled WGS sequence"/>
</dbReference>
<evidence type="ECO:0000256" key="8">
    <source>
        <dbReference type="SAM" id="Coils"/>
    </source>
</evidence>
<evidence type="ECO:0000259" key="9">
    <source>
        <dbReference type="PROSITE" id="PS00651"/>
    </source>
</evidence>
<evidence type="ECO:0000256" key="3">
    <source>
        <dbReference type="ARBA" id="ARBA00022884"/>
    </source>
</evidence>
<dbReference type="InterPro" id="IPR020594">
    <property type="entry name" value="Ribosomal_bL9_bac/chp"/>
</dbReference>
<dbReference type="FunFam" id="3.40.5.10:FF:000002">
    <property type="entry name" value="50S ribosomal protein L9"/>
    <property type="match status" value="1"/>
</dbReference>
<dbReference type="GO" id="GO:1990904">
    <property type="term" value="C:ribonucleoprotein complex"/>
    <property type="evidence" value="ECO:0007669"/>
    <property type="project" value="UniProtKB-KW"/>
</dbReference>
<dbReference type="HAMAP" id="MF_00503">
    <property type="entry name" value="Ribosomal_bL9"/>
    <property type="match status" value="1"/>
</dbReference>
<evidence type="ECO:0000313" key="11">
    <source>
        <dbReference type="Proteomes" id="UP000031366"/>
    </source>
</evidence>
<dbReference type="Gene3D" id="3.10.430.100">
    <property type="entry name" value="Ribosomal protein L9, C-terminal domain"/>
    <property type="match status" value="1"/>
</dbReference>
<evidence type="ECO:0000313" key="10">
    <source>
        <dbReference type="EMBL" id="KIE45916.1"/>
    </source>
</evidence>
<proteinExistence type="inferred from homology"/>
<protein>
    <recommendedName>
        <fullName evidence="6 7">Large ribosomal subunit protein bL9</fullName>
    </recommendedName>
</protein>
<dbReference type="InterPro" id="IPR009027">
    <property type="entry name" value="Ribosomal_bL9/RNase_H1_N"/>
</dbReference>
<dbReference type="InterPro" id="IPR000244">
    <property type="entry name" value="Ribosomal_bL9"/>
</dbReference>
<evidence type="ECO:0000256" key="5">
    <source>
        <dbReference type="ARBA" id="ARBA00023274"/>
    </source>
</evidence>
<accession>A0A0C1R603</accession>
<gene>
    <name evidence="7 10" type="primary">rplI</name>
    <name evidence="10" type="ORF">U732_2245</name>
</gene>
<dbReference type="InterPro" id="IPR020069">
    <property type="entry name" value="Ribosomal_bL9_C"/>
</dbReference>
<dbReference type="AlphaFoldDB" id="A0A0C1R603"/>
<organism evidence="10 11">
    <name type="scientific">Clostridium argentinense CDC 2741</name>
    <dbReference type="NCBI Taxonomy" id="1418104"/>
    <lineage>
        <taxon>Bacteria</taxon>
        <taxon>Bacillati</taxon>
        <taxon>Bacillota</taxon>
        <taxon>Clostridia</taxon>
        <taxon>Eubacteriales</taxon>
        <taxon>Clostridiaceae</taxon>
        <taxon>Clostridium</taxon>
    </lineage>
</organism>
<keyword evidence="4 7" id="KW-0689">Ribosomal protein</keyword>
<keyword evidence="8" id="KW-0175">Coiled coil</keyword>
<keyword evidence="5 7" id="KW-0687">Ribonucleoprotein</keyword>
<comment type="similarity">
    <text evidence="1 7">Belongs to the bacterial ribosomal protein bL9 family.</text>
</comment>
<dbReference type="GO" id="GO:0006412">
    <property type="term" value="P:translation"/>
    <property type="evidence" value="ECO:0007669"/>
    <property type="project" value="UniProtKB-UniRule"/>
</dbReference>
<keyword evidence="3 7" id="KW-0694">RNA-binding</keyword>
<reference evidence="10 11" key="1">
    <citation type="journal article" date="2015" name="Infect. Genet. Evol.">
        <title>Genomic sequences of six botulinum neurotoxin-producing strains representing three clostridial species illustrate the mobility and diversity of botulinum neurotoxin genes.</title>
        <authorList>
            <person name="Smith T.J."/>
            <person name="Hill K.K."/>
            <person name="Xie G."/>
            <person name="Foley B.T."/>
            <person name="Williamson C.H."/>
            <person name="Foster J.T."/>
            <person name="Johnson S.L."/>
            <person name="Chertkov O."/>
            <person name="Teshima H."/>
            <person name="Gibbons H.S."/>
            <person name="Johnsky L.A."/>
            <person name="Karavis M.A."/>
            <person name="Smith L.A."/>
        </authorList>
    </citation>
    <scope>NUCLEOTIDE SEQUENCE [LARGE SCALE GENOMIC DNA]</scope>
    <source>
        <strain evidence="10 11">CDC 2741</strain>
    </source>
</reference>
<dbReference type="Pfam" id="PF01281">
    <property type="entry name" value="Ribosomal_L9_N"/>
    <property type="match status" value="1"/>
</dbReference>
<dbReference type="RefSeq" id="WP_039634485.1">
    <property type="nucleotide sequence ID" value="NZ_AYSO01000018.1"/>
</dbReference>
<dbReference type="STRING" id="29341.RSJ17_01630"/>
<dbReference type="InterPro" id="IPR036935">
    <property type="entry name" value="Ribosomal_bL9_N_sf"/>
</dbReference>
<name>A0A0C1R603_9CLOT</name>
<dbReference type="PANTHER" id="PTHR21368">
    <property type="entry name" value="50S RIBOSOMAL PROTEIN L9"/>
    <property type="match status" value="1"/>
</dbReference>
<evidence type="ECO:0000256" key="2">
    <source>
        <dbReference type="ARBA" id="ARBA00022730"/>
    </source>
</evidence>
<dbReference type="EMBL" id="AYSO01000018">
    <property type="protein sequence ID" value="KIE45916.1"/>
    <property type="molecule type" value="Genomic_DNA"/>
</dbReference>
<keyword evidence="11" id="KW-1185">Reference proteome</keyword>
<dbReference type="GO" id="GO:0005840">
    <property type="term" value="C:ribosome"/>
    <property type="evidence" value="ECO:0007669"/>
    <property type="project" value="UniProtKB-KW"/>
</dbReference>
<evidence type="ECO:0000256" key="1">
    <source>
        <dbReference type="ARBA" id="ARBA00010605"/>
    </source>
</evidence>
<dbReference type="Pfam" id="PF03948">
    <property type="entry name" value="Ribosomal_L9_C"/>
    <property type="match status" value="1"/>
</dbReference>
<evidence type="ECO:0000256" key="7">
    <source>
        <dbReference type="HAMAP-Rule" id="MF_00503"/>
    </source>
</evidence>
<feature type="coiled-coil region" evidence="8">
    <location>
        <begin position="36"/>
        <end position="75"/>
    </location>
</feature>
<dbReference type="InterPro" id="IPR020070">
    <property type="entry name" value="Ribosomal_bL9_N"/>
</dbReference>
<dbReference type="Gene3D" id="3.40.5.10">
    <property type="entry name" value="Ribosomal protein L9, N-terminal domain"/>
    <property type="match status" value="1"/>
</dbReference>
<evidence type="ECO:0000256" key="6">
    <source>
        <dbReference type="ARBA" id="ARBA00035292"/>
    </source>
</evidence>
<comment type="caution">
    <text evidence="10">The sequence shown here is derived from an EMBL/GenBank/DDBJ whole genome shotgun (WGS) entry which is preliminary data.</text>
</comment>
<dbReference type="InterPro" id="IPR036791">
    <property type="entry name" value="Ribosomal_bL9_C_sf"/>
</dbReference>
<evidence type="ECO:0000256" key="4">
    <source>
        <dbReference type="ARBA" id="ARBA00022980"/>
    </source>
</evidence>
<dbReference type="OrthoDB" id="9788336at2"/>
<feature type="domain" description="Ribosomal protein L9" evidence="9">
    <location>
        <begin position="13"/>
        <end position="40"/>
    </location>
</feature>
<dbReference type="GO" id="GO:0019843">
    <property type="term" value="F:rRNA binding"/>
    <property type="evidence" value="ECO:0007669"/>
    <property type="project" value="UniProtKB-UniRule"/>
</dbReference>
<dbReference type="PROSITE" id="PS00651">
    <property type="entry name" value="RIBOSOMAL_L9"/>
    <property type="match status" value="1"/>
</dbReference>
<dbReference type="SUPFAM" id="SSF55658">
    <property type="entry name" value="L9 N-domain-like"/>
    <property type="match status" value="1"/>
</dbReference>